<evidence type="ECO:0000256" key="1">
    <source>
        <dbReference type="SAM" id="MobiDB-lite"/>
    </source>
</evidence>
<evidence type="ECO:0000313" key="3">
    <source>
        <dbReference type="EMBL" id="PIY96822.1"/>
    </source>
</evidence>
<accession>A0A2M7RJR2</accession>
<dbReference type="EMBL" id="PFMD01000027">
    <property type="protein sequence ID" value="PIY96822.1"/>
    <property type="molecule type" value="Genomic_DNA"/>
</dbReference>
<evidence type="ECO:0000256" key="2">
    <source>
        <dbReference type="SAM" id="Phobius"/>
    </source>
</evidence>
<reference evidence="3 4" key="1">
    <citation type="submission" date="2017-09" db="EMBL/GenBank/DDBJ databases">
        <title>Depth-based differentiation of microbial function through sediment-hosted aquifers and enrichment of novel symbionts in the deep terrestrial subsurface.</title>
        <authorList>
            <person name="Probst A.J."/>
            <person name="Ladd B."/>
            <person name="Jarett J.K."/>
            <person name="Geller-Mcgrath D.E."/>
            <person name="Sieber C.M."/>
            <person name="Emerson J.B."/>
            <person name="Anantharaman K."/>
            <person name="Thomas B.C."/>
            <person name="Malmstrom R."/>
            <person name="Stieglmeier M."/>
            <person name="Klingl A."/>
            <person name="Woyke T."/>
            <person name="Ryan C.M."/>
            <person name="Banfield J.F."/>
        </authorList>
    </citation>
    <scope>NUCLEOTIDE SEQUENCE [LARGE SCALE GENOMIC DNA]</scope>
    <source>
        <strain evidence="3">CG_4_10_14_0_8_um_filter_42_10</strain>
    </source>
</reference>
<protein>
    <recommendedName>
        <fullName evidence="5">ARC6 IMS domain-containing protein</fullName>
    </recommendedName>
</protein>
<keyword evidence="2" id="KW-0812">Transmembrane</keyword>
<feature type="transmembrane region" description="Helical" evidence="2">
    <location>
        <begin position="7"/>
        <end position="29"/>
    </location>
</feature>
<feature type="region of interest" description="Disordered" evidence="1">
    <location>
        <begin position="42"/>
        <end position="80"/>
    </location>
</feature>
<gene>
    <name evidence="3" type="ORF">COY66_02750</name>
</gene>
<dbReference type="Proteomes" id="UP000230779">
    <property type="component" value="Unassembled WGS sequence"/>
</dbReference>
<evidence type="ECO:0000313" key="4">
    <source>
        <dbReference type="Proteomes" id="UP000230779"/>
    </source>
</evidence>
<keyword evidence="2" id="KW-1133">Transmembrane helix</keyword>
<proteinExistence type="predicted"/>
<sequence>MNKNLKVVFIVVAALTVILTIVALVVAFLTADKKGTNQNTNVTITNEGQTTNITPGNTSITNTNGGNTNTSVTNTNDAEPTTTVEASLKTTASNFTERFGSYSNDSNFENITKLAIYMSESMQEWADNYVEEQQADNQPDAAYYGITTKVLSTKTVSLDENKGTAEFTVSTQRRETSGNQDAKVFYQDLSIKFIKESGSWKVNEANWQAVQ</sequence>
<name>A0A2M7RJR2_9BACT</name>
<comment type="caution">
    <text evidence="3">The sequence shown here is derived from an EMBL/GenBank/DDBJ whole genome shotgun (WGS) entry which is preliminary data.</text>
</comment>
<dbReference type="AlphaFoldDB" id="A0A2M7RJR2"/>
<organism evidence="3 4">
    <name type="scientific">Candidatus Kerfeldbacteria bacterium CG_4_10_14_0_8_um_filter_42_10</name>
    <dbReference type="NCBI Taxonomy" id="2014248"/>
    <lineage>
        <taxon>Bacteria</taxon>
        <taxon>Candidatus Kerfeldiibacteriota</taxon>
    </lineage>
</organism>
<keyword evidence="2" id="KW-0472">Membrane</keyword>
<feature type="compositionally biased region" description="Low complexity" evidence="1">
    <location>
        <begin position="50"/>
        <end position="76"/>
    </location>
</feature>
<evidence type="ECO:0008006" key="5">
    <source>
        <dbReference type="Google" id="ProtNLM"/>
    </source>
</evidence>